<keyword evidence="1" id="KW-0813">Transport</keyword>
<dbReference type="CDD" id="cd03293">
    <property type="entry name" value="ABC_NrtD_SsuB_transporters"/>
    <property type="match status" value="1"/>
</dbReference>
<evidence type="ECO:0000313" key="5">
    <source>
        <dbReference type="EMBL" id="TMI73401.1"/>
    </source>
</evidence>
<reference evidence="5 6" key="1">
    <citation type="journal article" date="2019" name="Nat. Microbiol.">
        <title>Mediterranean grassland soil C-N compound turnover is dependent on rainfall and depth, and is mediated by genomically divergent microorganisms.</title>
        <authorList>
            <person name="Diamond S."/>
            <person name="Andeer P.F."/>
            <person name="Li Z."/>
            <person name="Crits-Christoph A."/>
            <person name="Burstein D."/>
            <person name="Anantharaman K."/>
            <person name="Lane K.R."/>
            <person name="Thomas B.C."/>
            <person name="Pan C."/>
            <person name="Northen T.R."/>
            <person name="Banfield J.F."/>
        </authorList>
    </citation>
    <scope>NUCLEOTIDE SEQUENCE [LARGE SCALE GENOMIC DNA]</scope>
    <source>
        <strain evidence="5">NP_8</strain>
    </source>
</reference>
<dbReference type="Pfam" id="PF00005">
    <property type="entry name" value="ABC_tran"/>
    <property type="match status" value="1"/>
</dbReference>
<evidence type="ECO:0000313" key="6">
    <source>
        <dbReference type="Proteomes" id="UP000318834"/>
    </source>
</evidence>
<protein>
    <submittedName>
        <fullName evidence="5">ABC transporter ATP-binding protein</fullName>
    </submittedName>
</protein>
<evidence type="ECO:0000256" key="1">
    <source>
        <dbReference type="ARBA" id="ARBA00022448"/>
    </source>
</evidence>
<dbReference type="InterPro" id="IPR017871">
    <property type="entry name" value="ABC_transporter-like_CS"/>
</dbReference>
<dbReference type="Gene3D" id="3.40.50.300">
    <property type="entry name" value="P-loop containing nucleotide triphosphate hydrolases"/>
    <property type="match status" value="1"/>
</dbReference>
<dbReference type="InterPro" id="IPR003439">
    <property type="entry name" value="ABC_transporter-like_ATP-bd"/>
</dbReference>
<proteinExistence type="predicted"/>
<dbReference type="InterPro" id="IPR050166">
    <property type="entry name" value="ABC_transporter_ATP-bind"/>
</dbReference>
<dbReference type="PROSITE" id="PS00211">
    <property type="entry name" value="ABC_TRANSPORTER_1"/>
    <property type="match status" value="1"/>
</dbReference>
<dbReference type="InterPro" id="IPR003593">
    <property type="entry name" value="AAA+_ATPase"/>
</dbReference>
<evidence type="ECO:0000259" key="4">
    <source>
        <dbReference type="PROSITE" id="PS50893"/>
    </source>
</evidence>
<evidence type="ECO:0000256" key="2">
    <source>
        <dbReference type="ARBA" id="ARBA00022741"/>
    </source>
</evidence>
<dbReference type="AlphaFoldDB" id="A0A537IPZ3"/>
<evidence type="ECO:0000256" key="3">
    <source>
        <dbReference type="ARBA" id="ARBA00022840"/>
    </source>
</evidence>
<dbReference type="Proteomes" id="UP000318834">
    <property type="component" value="Unassembled WGS sequence"/>
</dbReference>
<keyword evidence="2" id="KW-0547">Nucleotide-binding</keyword>
<dbReference type="EMBL" id="VBAP01000071">
    <property type="protein sequence ID" value="TMI73401.1"/>
    <property type="molecule type" value="Genomic_DNA"/>
</dbReference>
<dbReference type="SUPFAM" id="SSF52540">
    <property type="entry name" value="P-loop containing nucleoside triphosphate hydrolases"/>
    <property type="match status" value="1"/>
</dbReference>
<keyword evidence="3 5" id="KW-0067">ATP-binding</keyword>
<dbReference type="GO" id="GO:0016887">
    <property type="term" value="F:ATP hydrolysis activity"/>
    <property type="evidence" value="ECO:0007669"/>
    <property type="project" value="InterPro"/>
</dbReference>
<dbReference type="PROSITE" id="PS50893">
    <property type="entry name" value="ABC_TRANSPORTER_2"/>
    <property type="match status" value="1"/>
</dbReference>
<dbReference type="InterPro" id="IPR027417">
    <property type="entry name" value="P-loop_NTPase"/>
</dbReference>
<dbReference type="SMART" id="SM00382">
    <property type="entry name" value="AAA"/>
    <property type="match status" value="1"/>
</dbReference>
<dbReference type="PANTHER" id="PTHR42788:SF13">
    <property type="entry name" value="ALIPHATIC SULFONATES IMPORT ATP-BINDING PROTEIN SSUB"/>
    <property type="match status" value="1"/>
</dbReference>
<feature type="domain" description="ABC transporter" evidence="4">
    <location>
        <begin position="6"/>
        <end position="256"/>
    </location>
</feature>
<comment type="caution">
    <text evidence="5">The sequence shown here is derived from an EMBL/GenBank/DDBJ whole genome shotgun (WGS) entry which is preliminary data.</text>
</comment>
<name>A0A537IPZ3_9BACT</name>
<organism evidence="5 6">
    <name type="scientific">Candidatus Segetimicrobium genomatis</name>
    <dbReference type="NCBI Taxonomy" id="2569760"/>
    <lineage>
        <taxon>Bacteria</taxon>
        <taxon>Bacillati</taxon>
        <taxon>Candidatus Sysuimicrobiota</taxon>
        <taxon>Candidatus Sysuimicrobiia</taxon>
        <taxon>Candidatus Sysuimicrobiales</taxon>
        <taxon>Candidatus Segetimicrobiaceae</taxon>
        <taxon>Candidatus Segetimicrobium</taxon>
    </lineage>
</organism>
<accession>A0A537IPZ3</accession>
<dbReference type="GO" id="GO:0005524">
    <property type="term" value="F:ATP binding"/>
    <property type="evidence" value="ECO:0007669"/>
    <property type="project" value="UniProtKB-KW"/>
</dbReference>
<sequence>MPPPIVHMEQTSMTYEVGRPRGLLGGGIQQALDVVVNFSLDVQPGEFVSVIGPSGCGKTTVLFLLAGIRTPSAGRIEVCARPPRDAVRDGLCSVIFQQPVLLEWLSVEENVLLPLRLRDPRWWLWPGRRGQYLERAGQLLRTVELDAFSHYYPEKLSGGMQQRVAIARALTLDPQVLLLDEPFGALDEITRDRMNLELLRLYEQRALTIVFVTHSIEEAVFLSDRVVVMGRGASPRTGSSIVREVRVDLPRPRTAALKEDAAFFQKVREGRAALREAQQLQ</sequence>
<dbReference type="PANTHER" id="PTHR42788">
    <property type="entry name" value="TAURINE IMPORT ATP-BINDING PROTEIN-RELATED"/>
    <property type="match status" value="1"/>
</dbReference>
<gene>
    <name evidence="5" type="ORF">E6H05_09705</name>
</gene>